<dbReference type="PANTHER" id="PTHR43649:SF29">
    <property type="entry name" value="OSMOPROTECTIVE COMPOUNDS-BINDING PROTEIN GGTB"/>
    <property type="match status" value="1"/>
</dbReference>
<dbReference type="InterPro" id="IPR006059">
    <property type="entry name" value="SBP"/>
</dbReference>
<dbReference type="Gene3D" id="3.40.190.10">
    <property type="entry name" value="Periplasmic binding protein-like II"/>
    <property type="match status" value="2"/>
</dbReference>
<name>A0A927N8J7_9ACTN</name>
<comment type="similarity">
    <text evidence="1">Belongs to the bacterial solute-binding protein 1 family.</text>
</comment>
<organism evidence="3 4">
    <name type="scientific">Actinopolymorpha pittospori</name>
    <dbReference type="NCBI Taxonomy" id="648752"/>
    <lineage>
        <taxon>Bacteria</taxon>
        <taxon>Bacillati</taxon>
        <taxon>Actinomycetota</taxon>
        <taxon>Actinomycetes</taxon>
        <taxon>Propionibacteriales</taxon>
        <taxon>Actinopolymorphaceae</taxon>
        <taxon>Actinopolymorpha</taxon>
    </lineage>
</organism>
<protein>
    <submittedName>
        <fullName evidence="3">Alpha-glucoside transport system substrate-binding protein</fullName>
    </submittedName>
</protein>
<evidence type="ECO:0000256" key="1">
    <source>
        <dbReference type="ARBA" id="ARBA00008520"/>
    </source>
</evidence>
<keyword evidence="2" id="KW-0813">Transport</keyword>
<evidence type="ECO:0000313" key="3">
    <source>
        <dbReference type="EMBL" id="MBE1610932.1"/>
    </source>
</evidence>
<comment type="caution">
    <text evidence="3">The sequence shown here is derived from an EMBL/GenBank/DDBJ whole genome shotgun (WGS) entry which is preliminary data.</text>
</comment>
<dbReference type="AlphaFoldDB" id="A0A927N8J7"/>
<keyword evidence="4" id="KW-1185">Reference proteome</keyword>
<accession>A0A927N8J7</accession>
<reference evidence="3" key="1">
    <citation type="submission" date="2020-10" db="EMBL/GenBank/DDBJ databases">
        <title>Sequencing the genomes of 1000 actinobacteria strains.</title>
        <authorList>
            <person name="Klenk H.-P."/>
        </authorList>
    </citation>
    <scope>NUCLEOTIDE SEQUENCE</scope>
    <source>
        <strain evidence="3">DSM 45354</strain>
    </source>
</reference>
<evidence type="ECO:0000256" key="2">
    <source>
        <dbReference type="ARBA" id="ARBA00022448"/>
    </source>
</evidence>
<dbReference type="Pfam" id="PF01547">
    <property type="entry name" value="SBP_bac_1"/>
    <property type="match status" value="1"/>
</dbReference>
<sequence length="475" mass="51538">MGSSAAETGTTPMPALRRRALLRAAALAPLAPVVAGCGIFGRPPVRVAVSWSGGELAAFRKVLAGLGALRGFEPMAYDVQPVPFGDDISTALAARGAGRLDVVMLPVLGELRRYRDILAPAPIAPWPKDSKTYTSLWHDLLFEPAPGARSEAGPRVPYGVPFKLSNKSCVWYSRDLFEKHSLRPPDTWDDWLALNRTLVKRRITPLALGAADGWALTDFFENVLLGTSPDTYDWLTTEADRQPLWSGETVRTALRRLAQLWGARDVLAGGVKGSLVRQFPDAVLEVFRYRRAAMAVAPDFAEPYARRFHHADGARREHDIATFPFPTIAERRPAPLVAGGDVAVLTSPSREDAKDLVRRLAHPLAPLPWIESPGGFLAANRETPVRSYTKQAEALASPMMPSPSTFRFDLSDQLGAVGGRDGMWRALRNFLVDIGGSAESAGSVESAADRFVAHMIAIEERESEAGDDRGGTDAG</sequence>
<dbReference type="RefSeq" id="WP_192754225.1">
    <property type="nucleotide sequence ID" value="NZ_BAABJL010000225.1"/>
</dbReference>
<dbReference type="InterPro" id="IPR050490">
    <property type="entry name" value="Bact_solute-bd_prot1"/>
</dbReference>
<dbReference type="Proteomes" id="UP000638648">
    <property type="component" value="Unassembled WGS sequence"/>
</dbReference>
<evidence type="ECO:0000313" key="4">
    <source>
        <dbReference type="Proteomes" id="UP000638648"/>
    </source>
</evidence>
<dbReference type="EMBL" id="JADBEM010000001">
    <property type="protein sequence ID" value="MBE1610932.1"/>
    <property type="molecule type" value="Genomic_DNA"/>
</dbReference>
<gene>
    <name evidence="3" type="ORF">HEB94_007780</name>
</gene>
<dbReference type="SUPFAM" id="SSF53850">
    <property type="entry name" value="Periplasmic binding protein-like II"/>
    <property type="match status" value="1"/>
</dbReference>
<proteinExistence type="inferred from homology"/>
<dbReference type="PANTHER" id="PTHR43649">
    <property type="entry name" value="ARABINOSE-BINDING PROTEIN-RELATED"/>
    <property type="match status" value="1"/>
</dbReference>